<evidence type="ECO:0000256" key="2">
    <source>
        <dbReference type="ARBA" id="ARBA00022723"/>
    </source>
</evidence>
<dbReference type="SMART" id="SM00105">
    <property type="entry name" value="ArfGap"/>
    <property type="match status" value="1"/>
</dbReference>
<feature type="domain" description="Arf-GAP" evidence="6">
    <location>
        <begin position="48"/>
        <end position="130"/>
    </location>
</feature>
<dbReference type="InterPro" id="IPR037278">
    <property type="entry name" value="ARFGAP/RecO"/>
</dbReference>
<dbReference type="Pfam" id="PF01412">
    <property type="entry name" value="ArfGap"/>
    <property type="match status" value="1"/>
</dbReference>
<keyword evidence="3 5" id="KW-0863">Zinc-finger</keyword>
<evidence type="ECO:0000256" key="1">
    <source>
        <dbReference type="ARBA" id="ARBA00022468"/>
    </source>
</evidence>
<keyword evidence="1" id="KW-0343">GTPase activation</keyword>
<dbReference type="GO" id="GO:0005096">
    <property type="term" value="F:GTPase activator activity"/>
    <property type="evidence" value="ECO:0007669"/>
    <property type="project" value="UniProtKB-KW"/>
</dbReference>
<evidence type="ECO:0000256" key="5">
    <source>
        <dbReference type="PROSITE-ProRule" id="PRU00288"/>
    </source>
</evidence>
<evidence type="ECO:0000313" key="7">
    <source>
        <dbReference type="EMBL" id="CAD8862184.1"/>
    </source>
</evidence>
<organism evidence="7">
    <name type="scientific">Noctiluca scintillans</name>
    <name type="common">Sea sparkle</name>
    <name type="synonym">Red tide dinoflagellate</name>
    <dbReference type="NCBI Taxonomy" id="2966"/>
    <lineage>
        <taxon>Eukaryota</taxon>
        <taxon>Sar</taxon>
        <taxon>Alveolata</taxon>
        <taxon>Dinophyceae</taxon>
        <taxon>Noctilucales</taxon>
        <taxon>Noctilucaceae</taxon>
        <taxon>Noctiluca</taxon>
    </lineage>
</organism>
<dbReference type="GO" id="GO:0032012">
    <property type="term" value="P:regulation of ARF protein signal transduction"/>
    <property type="evidence" value="ECO:0007669"/>
    <property type="project" value="TreeGrafter"/>
</dbReference>
<dbReference type="InterPro" id="IPR038508">
    <property type="entry name" value="ArfGAP_dom_sf"/>
</dbReference>
<dbReference type="PANTHER" id="PTHR46395:SF1">
    <property type="entry name" value="ADP-RIBOSYLATION FACTOR GTPASE-ACTIVATING PROTEIN 1"/>
    <property type="match status" value="1"/>
</dbReference>
<evidence type="ECO:0000256" key="3">
    <source>
        <dbReference type="ARBA" id="ARBA00022771"/>
    </source>
</evidence>
<dbReference type="EMBL" id="HBFQ01051248">
    <property type="protein sequence ID" value="CAD8862184.1"/>
    <property type="molecule type" value="Transcribed_RNA"/>
</dbReference>
<keyword evidence="2" id="KW-0479">Metal-binding</keyword>
<dbReference type="Gene3D" id="1.10.220.150">
    <property type="entry name" value="Arf GTPase activating protein"/>
    <property type="match status" value="1"/>
</dbReference>
<dbReference type="PROSITE" id="PS50115">
    <property type="entry name" value="ARFGAP"/>
    <property type="match status" value="1"/>
</dbReference>
<evidence type="ECO:0000259" key="6">
    <source>
        <dbReference type="PROSITE" id="PS50115"/>
    </source>
</evidence>
<dbReference type="InterPro" id="IPR001164">
    <property type="entry name" value="ArfGAP_dom"/>
</dbReference>
<dbReference type="GO" id="GO:0030100">
    <property type="term" value="P:regulation of endocytosis"/>
    <property type="evidence" value="ECO:0007669"/>
    <property type="project" value="TreeGrafter"/>
</dbReference>
<dbReference type="AlphaFoldDB" id="A0A7S1AQS2"/>
<reference evidence="7" key="1">
    <citation type="submission" date="2021-01" db="EMBL/GenBank/DDBJ databases">
        <authorList>
            <person name="Corre E."/>
            <person name="Pelletier E."/>
            <person name="Niang G."/>
            <person name="Scheremetjew M."/>
            <person name="Finn R."/>
            <person name="Kale V."/>
            <person name="Holt S."/>
            <person name="Cochrane G."/>
            <person name="Meng A."/>
            <person name="Brown T."/>
            <person name="Cohen L."/>
        </authorList>
    </citation>
    <scope>NUCLEOTIDE SEQUENCE</scope>
</reference>
<name>A0A7S1AQS2_NOCSC</name>
<dbReference type="SUPFAM" id="SSF57863">
    <property type="entry name" value="ArfGap/RecO-like zinc finger"/>
    <property type="match status" value="1"/>
</dbReference>
<protein>
    <recommendedName>
        <fullName evidence="6">Arf-GAP domain-containing protein</fullName>
    </recommendedName>
</protein>
<evidence type="ECO:0000256" key="4">
    <source>
        <dbReference type="ARBA" id="ARBA00022833"/>
    </source>
</evidence>
<accession>A0A7S1AQS2</accession>
<dbReference type="GO" id="GO:0008270">
    <property type="term" value="F:zinc ion binding"/>
    <property type="evidence" value="ECO:0007669"/>
    <property type="project" value="UniProtKB-KW"/>
</dbReference>
<dbReference type="PANTHER" id="PTHR46395">
    <property type="entry name" value="ADP-RIBOSYLATION FACTOR GTPASE-ACTIVATING PROTEIN 1"/>
    <property type="match status" value="1"/>
</dbReference>
<dbReference type="GO" id="GO:0000139">
    <property type="term" value="C:Golgi membrane"/>
    <property type="evidence" value="ECO:0007669"/>
    <property type="project" value="TreeGrafter"/>
</dbReference>
<dbReference type="PRINTS" id="PR00405">
    <property type="entry name" value="REVINTRACTNG"/>
</dbReference>
<keyword evidence="4" id="KW-0862">Zinc</keyword>
<gene>
    <name evidence="7" type="ORF">NSCI0253_LOCUS36539</name>
</gene>
<sequence length="207" mass="23174">MVGFSEWSQRHFASSIRSHFSCRGSCAQETVSAGSKVLTESFLFGVGSDATEILSQIGNSCCFDCDRDCSLRPWVSLTFGVVLCLNCAGQHRSLGTHVSYVRSLTLDTIKEQERRSLLNRGNQRFSAFLQDPEAFVDHPAVKITRKEWINMPFRDRYCSPTVELYKIYLAEDPLEEDLSSQDGSAPDVACKCMAQQVSDSSVMPRFC</sequence>
<proteinExistence type="predicted"/>